<keyword evidence="5" id="KW-0479">Metal-binding</keyword>
<dbReference type="RefSeq" id="XP_003731101.2">
    <property type="nucleotide sequence ID" value="XM_003731053.3"/>
</dbReference>
<feature type="domain" description="DDE Tnp4" evidence="8">
    <location>
        <begin position="212"/>
        <end position="375"/>
    </location>
</feature>
<dbReference type="GO" id="GO:0046872">
    <property type="term" value="F:metal ion binding"/>
    <property type="evidence" value="ECO:0007669"/>
    <property type="project" value="UniProtKB-KW"/>
</dbReference>
<dbReference type="GO" id="GO:0005634">
    <property type="term" value="C:nucleus"/>
    <property type="evidence" value="ECO:0007669"/>
    <property type="project" value="UniProtKB-SubCell"/>
</dbReference>
<reference evidence="11" key="1">
    <citation type="submission" date="2015-02" db="EMBL/GenBank/DDBJ databases">
        <title>Genome sequencing for Strongylocentrotus purpuratus.</title>
        <authorList>
            <person name="Murali S."/>
            <person name="Liu Y."/>
            <person name="Vee V."/>
            <person name="English A."/>
            <person name="Wang M."/>
            <person name="Skinner E."/>
            <person name="Han Y."/>
            <person name="Muzny D.M."/>
            <person name="Worley K.C."/>
            <person name="Gibbs R.A."/>
        </authorList>
    </citation>
    <scope>NUCLEOTIDE SEQUENCE</scope>
</reference>
<dbReference type="OrthoDB" id="2668416at2759"/>
<keyword evidence="4" id="KW-0540">Nuclease</keyword>
<evidence type="ECO:0000256" key="5">
    <source>
        <dbReference type="ARBA" id="ARBA00022723"/>
    </source>
</evidence>
<evidence type="ECO:0000313" key="11">
    <source>
        <dbReference type="Proteomes" id="UP000007110"/>
    </source>
</evidence>
<evidence type="ECO:0008006" key="12">
    <source>
        <dbReference type="Google" id="ProtNLM"/>
    </source>
</evidence>
<proteinExistence type="inferred from homology"/>
<reference evidence="10" key="2">
    <citation type="submission" date="2021-01" db="UniProtKB">
        <authorList>
            <consortium name="EnsemblMetazoa"/>
        </authorList>
    </citation>
    <scope>IDENTIFICATION</scope>
</reference>
<dbReference type="AlphaFoldDB" id="A0A7M7GN25"/>
<evidence type="ECO:0000256" key="3">
    <source>
        <dbReference type="ARBA" id="ARBA00006958"/>
    </source>
</evidence>
<comment type="cofactor">
    <cofactor evidence="1">
        <name>a divalent metal cation</name>
        <dbReference type="ChEBI" id="CHEBI:60240"/>
    </cofactor>
</comment>
<dbReference type="InterPro" id="IPR027806">
    <property type="entry name" value="HARBI1_dom"/>
</dbReference>
<evidence type="ECO:0000256" key="1">
    <source>
        <dbReference type="ARBA" id="ARBA00001968"/>
    </source>
</evidence>
<dbReference type="OMA" id="ECDISHA"/>
<evidence type="ECO:0000313" key="10">
    <source>
        <dbReference type="EnsemblMetazoa" id="XP_003731101"/>
    </source>
</evidence>
<dbReference type="Pfam" id="PF13359">
    <property type="entry name" value="DDE_Tnp_4"/>
    <property type="match status" value="1"/>
</dbReference>
<dbReference type="InterPro" id="IPR045249">
    <property type="entry name" value="HARBI1-like"/>
</dbReference>
<organism evidence="10 11">
    <name type="scientific">Strongylocentrotus purpuratus</name>
    <name type="common">Purple sea urchin</name>
    <dbReference type="NCBI Taxonomy" id="7668"/>
    <lineage>
        <taxon>Eukaryota</taxon>
        <taxon>Metazoa</taxon>
        <taxon>Echinodermata</taxon>
        <taxon>Eleutherozoa</taxon>
        <taxon>Echinozoa</taxon>
        <taxon>Echinoidea</taxon>
        <taxon>Euechinoidea</taxon>
        <taxon>Echinacea</taxon>
        <taxon>Camarodonta</taxon>
        <taxon>Echinidea</taxon>
        <taxon>Strongylocentrotidae</taxon>
        <taxon>Strongylocentrotus</taxon>
    </lineage>
</organism>
<evidence type="ECO:0000256" key="7">
    <source>
        <dbReference type="ARBA" id="ARBA00023242"/>
    </source>
</evidence>
<keyword evidence="7" id="KW-0539">Nucleus</keyword>
<evidence type="ECO:0000256" key="6">
    <source>
        <dbReference type="ARBA" id="ARBA00022801"/>
    </source>
</evidence>
<evidence type="ECO:0000259" key="9">
    <source>
        <dbReference type="Pfam" id="PF26138"/>
    </source>
</evidence>
<evidence type="ECO:0000259" key="8">
    <source>
        <dbReference type="Pfam" id="PF13359"/>
    </source>
</evidence>
<keyword evidence="6" id="KW-0378">Hydrolase</keyword>
<dbReference type="GO" id="GO:0016787">
    <property type="term" value="F:hydrolase activity"/>
    <property type="evidence" value="ECO:0007669"/>
    <property type="project" value="UniProtKB-KW"/>
</dbReference>
<dbReference type="PANTHER" id="PTHR22930:SF85">
    <property type="entry name" value="GH03217P-RELATED"/>
    <property type="match status" value="1"/>
</dbReference>
<dbReference type="GO" id="GO:0004518">
    <property type="term" value="F:nuclease activity"/>
    <property type="evidence" value="ECO:0007669"/>
    <property type="project" value="UniProtKB-KW"/>
</dbReference>
<protein>
    <recommendedName>
        <fullName evidence="12">DDE Tnp4 domain-containing protein</fullName>
    </recommendedName>
</protein>
<feature type="domain" description="DUF8040" evidence="9">
    <location>
        <begin position="96"/>
        <end position="176"/>
    </location>
</feature>
<dbReference type="KEGG" id="spu:100889399"/>
<evidence type="ECO:0000256" key="2">
    <source>
        <dbReference type="ARBA" id="ARBA00004123"/>
    </source>
</evidence>
<evidence type="ECO:0000256" key="4">
    <source>
        <dbReference type="ARBA" id="ARBA00022722"/>
    </source>
</evidence>
<dbReference type="InParanoid" id="A0A7M7GN25"/>
<dbReference type="Proteomes" id="UP000007110">
    <property type="component" value="Unassembled WGS sequence"/>
</dbReference>
<name>A0A7M7GN25_STRPU</name>
<dbReference type="GeneID" id="100889399"/>
<dbReference type="Pfam" id="PF26138">
    <property type="entry name" value="DUF8040"/>
    <property type="match status" value="1"/>
</dbReference>
<dbReference type="InterPro" id="IPR058353">
    <property type="entry name" value="DUF8040"/>
</dbReference>
<accession>A0A7M7GN25</accession>
<keyword evidence="11" id="KW-1185">Reference proteome</keyword>
<comment type="subcellular location">
    <subcellularLocation>
        <location evidence="2">Nucleus</location>
    </subcellularLocation>
</comment>
<comment type="similarity">
    <text evidence="3">Belongs to the HARBI1 family.</text>
</comment>
<dbReference type="PANTHER" id="PTHR22930">
    <property type="match status" value="1"/>
</dbReference>
<dbReference type="EnsemblMetazoa" id="XM_003731053">
    <property type="protein sequence ID" value="XP_003731101"/>
    <property type="gene ID" value="LOC100889399"/>
</dbReference>
<sequence length="426" mass="49286">MAPNEMLSAIVLLLNIYFMKRRVRENSRRNALARRRAWRHRQFERALTEELTSIVGILSMMESSRCMMIDNVLKPWSLPKSDFWWKTIVIDTFEQEDWLSHFRMSWQTFNFLCGQLRPIIQKMDTKFRVAIRVEHRVAITLWRLATNVEYRTIAQMFGVGTSTVCCIVHQVCRAIVVTLANDMIRIPRGDAAADVVREFEVKWGFPQCFGAIDGSHIPVLSPKEFRADYYNRKGFYSMVLQGLVDHRYRFMNINFGYPGSVHDARVFTNSRVFRLGNEGELCPPLLREIGETQVPVAILGDSAYPLLPWLMKPFHDNGQLTREKRHFNYRLSRARMFVENGFGRLKGRWRILLKRQDTHVKYLGDLVVACCVLHNLCESAGENFDLDLLGANGGDGQAPNVPGMNDEQNRDATRIRNALLQHLTDA</sequence>